<dbReference type="EMBL" id="MVHF01000012">
    <property type="protein sequence ID" value="ORA35329.1"/>
    <property type="molecule type" value="Genomic_DNA"/>
</dbReference>
<evidence type="ECO:0000313" key="1">
    <source>
        <dbReference type="EMBL" id="ORA35329.1"/>
    </source>
</evidence>
<dbReference type="AlphaFoldDB" id="A0A1X0AZE8"/>
<comment type="caution">
    <text evidence="1">The sequence shown here is derived from an EMBL/GenBank/DDBJ whole genome shotgun (WGS) entry which is preliminary data.</text>
</comment>
<proteinExistence type="predicted"/>
<sequence>MAGSARTARYEIRVRGYLGELLIGAFPGLQVRTEPGVTVLRGQLMDQAALYGVLAELEGLGLELMEVRTTDADATGESDGGAPQC</sequence>
<keyword evidence="2" id="KW-1185">Reference proteome</keyword>
<reference evidence="1 2" key="1">
    <citation type="submission" date="2017-02" db="EMBL/GenBank/DDBJ databases">
        <title>The new phylogeny of genus Mycobacterium.</title>
        <authorList>
            <person name="Tortoli E."/>
            <person name="Trovato A."/>
            <person name="Cirillo D.M."/>
        </authorList>
    </citation>
    <scope>NUCLEOTIDE SEQUENCE [LARGE SCALE GENOMIC DNA]</scope>
    <source>
        <strain evidence="1 2">RW6</strain>
    </source>
</reference>
<dbReference type="Proteomes" id="UP000192448">
    <property type="component" value="Unassembled WGS sequence"/>
</dbReference>
<dbReference type="RefSeq" id="WP_083164748.1">
    <property type="nucleotide sequence ID" value="NZ_MVHF01000012.1"/>
</dbReference>
<accession>A0A1X0AZE8</accession>
<dbReference type="OrthoDB" id="4828421at2"/>
<protein>
    <submittedName>
        <fullName evidence="1">Uncharacterized protein</fullName>
    </submittedName>
</protein>
<name>A0A1X0AZE8_9MYCO</name>
<organism evidence="1 2">
    <name type="scientific">Mycobacterium aquaticum</name>
    <dbReference type="NCBI Taxonomy" id="1927124"/>
    <lineage>
        <taxon>Bacteria</taxon>
        <taxon>Bacillati</taxon>
        <taxon>Actinomycetota</taxon>
        <taxon>Actinomycetes</taxon>
        <taxon>Mycobacteriales</taxon>
        <taxon>Mycobacteriaceae</taxon>
        <taxon>Mycobacterium</taxon>
    </lineage>
</organism>
<evidence type="ECO:0000313" key="2">
    <source>
        <dbReference type="Proteomes" id="UP000192448"/>
    </source>
</evidence>
<gene>
    <name evidence="1" type="ORF">BST13_14650</name>
</gene>